<dbReference type="PANTHER" id="PTHR38248">
    <property type="entry name" value="FUNK1 6"/>
    <property type="match status" value="1"/>
</dbReference>
<name>A0AAN7A0G8_9PEZI</name>
<reference evidence="2" key="1">
    <citation type="journal article" date="2023" name="Mol. Phylogenet. Evol.">
        <title>Genome-scale phylogeny and comparative genomics of the fungal order Sordariales.</title>
        <authorList>
            <person name="Hensen N."/>
            <person name="Bonometti L."/>
            <person name="Westerberg I."/>
            <person name="Brannstrom I.O."/>
            <person name="Guillou S."/>
            <person name="Cros-Aarteil S."/>
            <person name="Calhoun S."/>
            <person name="Haridas S."/>
            <person name="Kuo A."/>
            <person name="Mondo S."/>
            <person name="Pangilinan J."/>
            <person name="Riley R."/>
            <person name="LaButti K."/>
            <person name="Andreopoulos B."/>
            <person name="Lipzen A."/>
            <person name="Chen C."/>
            <person name="Yan M."/>
            <person name="Daum C."/>
            <person name="Ng V."/>
            <person name="Clum A."/>
            <person name="Steindorff A."/>
            <person name="Ohm R.A."/>
            <person name="Martin F."/>
            <person name="Silar P."/>
            <person name="Natvig D.O."/>
            <person name="Lalanne C."/>
            <person name="Gautier V."/>
            <person name="Ament-Velasquez S.L."/>
            <person name="Kruys A."/>
            <person name="Hutchinson M.I."/>
            <person name="Powell A.J."/>
            <person name="Barry K."/>
            <person name="Miller A.N."/>
            <person name="Grigoriev I.V."/>
            <person name="Debuchy R."/>
            <person name="Gladieux P."/>
            <person name="Hiltunen Thoren M."/>
            <person name="Johannesson H."/>
        </authorList>
    </citation>
    <scope>NUCLEOTIDE SEQUENCE</scope>
    <source>
        <strain evidence="2">CBS 538.74</strain>
    </source>
</reference>
<evidence type="ECO:0000259" key="1">
    <source>
        <dbReference type="Pfam" id="PF17667"/>
    </source>
</evidence>
<evidence type="ECO:0000313" key="3">
    <source>
        <dbReference type="Proteomes" id="UP001302745"/>
    </source>
</evidence>
<protein>
    <recommendedName>
        <fullName evidence="1">Fungal-type protein kinase domain-containing protein</fullName>
    </recommendedName>
</protein>
<keyword evidence="3" id="KW-1185">Reference proteome</keyword>
<gene>
    <name evidence="2" type="ORF">C8A00DRAFT_30216</name>
</gene>
<feature type="domain" description="Fungal-type protein kinase" evidence="1">
    <location>
        <begin position="275"/>
        <end position="378"/>
    </location>
</feature>
<dbReference type="EMBL" id="MU856859">
    <property type="protein sequence ID" value="KAK4156894.1"/>
    <property type="molecule type" value="Genomic_DNA"/>
</dbReference>
<dbReference type="InterPro" id="IPR040976">
    <property type="entry name" value="Pkinase_fungal"/>
</dbReference>
<proteinExistence type="predicted"/>
<dbReference type="Pfam" id="PF17667">
    <property type="entry name" value="Pkinase_fungal"/>
    <property type="match status" value="1"/>
</dbReference>
<evidence type="ECO:0000313" key="2">
    <source>
        <dbReference type="EMBL" id="KAK4156894.1"/>
    </source>
</evidence>
<sequence>MADQPRSKTIKDNPIGEGLDAFRASFNSICEAAYLPCTADVVEQLGQEDLQKLVLAFLSAAQNLPAARLLPATTRRGTLRSDLLRLELSLDSDNFDLNLDRIKPPLKAALANDLNDALVWDRVYDAVTESTPPPRPIPIASSIQQTPWLRNTSSFVNPSEHRKYVDNVLKEELGPMYVGLRDFHKTYFGDVPNLETASKTFFEECLEDGSNPLFDNGWSGWPEEAKQDDVLSWFADFTEKLAAFAESYNSAPAYKRRPLAKPDEPIAGSVGKRKMDIGFVDDPGAGKNSRCDWTQILVPGELKSNPSADIPSDARLDLGRYAREVLAAQDTRRFVLGFTLCGSLMRIWVFDRLGGIASEQFDINKDGLRFVSTILGFSG</sequence>
<comment type="caution">
    <text evidence="2">The sequence shown here is derived from an EMBL/GenBank/DDBJ whole genome shotgun (WGS) entry which is preliminary data.</text>
</comment>
<accession>A0AAN7A0G8</accession>
<dbReference type="PANTHER" id="PTHR38248:SF2">
    <property type="entry name" value="FUNK1 11"/>
    <property type="match status" value="1"/>
</dbReference>
<organism evidence="2 3">
    <name type="scientific">Chaetomidium leptoderma</name>
    <dbReference type="NCBI Taxonomy" id="669021"/>
    <lineage>
        <taxon>Eukaryota</taxon>
        <taxon>Fungi</taxon>
        <taxon>Dikarya</taxon>
        <taxon>Ascomycota</taxon>
        <taxon>Pezizomycotina</taxon>
        <taxon>Sordariomycetes</taxon>
        <taxon>Sordariomycetidae</taxon>
        <taxon>Sordariales</taxon>
        <taxon>Chaetomiaceae</taxon>
        <taxon>Chaetomidium</taxon>
    </lineage>
</organism>
<dbReference type="Proteomes" id="UP001302745">
    <property type="component" value="Unassembled WGS sequence"/>
</dbReference>
<reference evidence="2" key="2">
    <citation type="submission" date="2023-05" db="EMBL/GenBank/DDBJ databases">
        <authorList>
            <consortium name="Lawrence Berkeley National Laboratory"/>
            <person name="Steindorff A."/>
            <person name="Hensen N."/>
            <person name="Bonometti L."/>
            <person name="Westerberg I."/>
            <person name="Brannstrom I.O."/>
            <person name="Guillou S."/>
            <person name="Cros-Aarteil S."/>
            <person name="Calhoun S."/>
            <person name="Haridas S."/>
            <person name="Kuo A."/>
            <person name="Mondo S."/>
            <person name="Pangilinan J."/>
            <person name="Riley R."/>
            <person name="Labutti K."/>
            <person name="Andreopoulos B."/>
            <person name="Lipzen A."/>
            <person name="Chen C."/>
            <person name="Yanf M."/>
            <person name="Daum C."/>
            <person name="Ng V."/>
            <person name="Clum A."/>
            <person name="Ohm R."/>
            <person name="Martin F."/>
            <person name="Silar P."/>
            <person name="Natvig D."/>
            <person name="Lalanne C."/>
            <person name="Gautier V."/>
            <person name="Ament-Velasquez S.L."/>
            <person name="Kruys A."/>
            <person name="Hutchinson M.I."/>
            <person name="Powell A.J."/>
            <person name="Barry K."/>
            <person name="Miller A.N."/>
            <person name="Grigoriev I.V."/>
            <person name="Debuchy R."/>
            <person name="Gladieux P."/>
            <person name="Thoren M.H."/>
            <person name="Johannesson H."/>
        </authorList>
    </citation>
    <scope>NUCLEOTIDE SEQUENCE</scope>
    <source>
        <strain evidence="2">CBS 538.74</strain>
    </source>
</reference>
<dbReference type="AlphaFoldDB" id="A0AAN7A0G8"/>